<organism evidence="1 2">
    <name type="scientific">Thermogutta terrifontis</name>
    <dbReference type="NCBI Taxonomy" id="1331910"/>
    <lineage>
        <taxon>Bacteria</taxon>
        <taxon>Pseudomonadati</taxon>
        <taxon>Planctomycetota</taxon>
        <taxon>Planctomycetia</taxon>
        <taxon>Pirellulales</taxon>
        <taxon>Thermoguttaceae</taxon>
        <taxon>Thermogutta</taxon>
    </lineage>
</organism>
<protein>
    <submittedName>
        <fullName evidence="1">Uncharacterized protein</fullName>
    </submittedName>
</protein>
<reference evidence="1 2" key="1">
    <citation type="journal article" name="Front. Microbiol.">
        <title>Sugar Metabolism of the First Thermophilic Planctomycete Thermogutta terrifontis: Comparative Genomic and Transcriptomic Approaches.</title>
        <authorList>
            <person name="Elcheninov A.G."/>
            <person name="Menzel P."/>
            <person name="Gudbergsdottir S.R."/>
            <person name="Slesarev A.I."/>
            <person name="Kadnikov V.V."/>
            <person name="Krogh A."/>
            <person name="Bonch-Osmolovskaya E.A."/>
            <person name="Peng X."/>
            <person name="Kublanov I.V."/>
        </authorList>
    </citation>
    <scope>NUCLEOTIDE SEQUENCE [LARGE SCALE GENOMIC DNA]</scope>
    <source>
        <strain evidence="1 2">R1</strain>
    </source>
</reference>
<dbReference type="KEGG" id="ttf:THTE_0666"/>
<evidence type="ECO:0000313" key="2">
    <source>
        <dbReference type="Proteomes" id="UP000215086"/>
    </source>
</evidence>
<dbReference type="EMBL" id="CP018477">
    <property type="protein sequence ID" value="ASV73268.1"/>
    <property type="molecule type" value="Genomic_DNA"/>
</dbReference>
<proteinExistence type="predicted"/>
<dbReference type="Proteomes" id="UP000215086">
    <property type="component" value="Chromosome"/>
</dbReference>
<accession>A0A286RBC8</accession>
<keyword evidence="2" id="KW-1185">Reference proteome</keyword>
<evidence type="ECO:0000313" key="1">
    <source>
        <dbReference type="EMBL" id="ASV73268.1"/>
    </source>
</evidence>
<name>A0A286RBC8_9BACT</name>
<gene>
    <name evidence="1" type="ORF">THTE_0666</name>
</gene>
<dbReference type="AlphaFoldDB" id="A0A286RBC8"/>
<sequence length="37" mass="4360">MFPNLRGYVTLYYLLARRAISVAGREFRLPMRSAQLE</sequence>